<accession>A0A3N2C090</accession>
<keyword evidence="2" id="KW-0624">Polysaccharide degradation</keyword>
<evidence type="ECO:0000256" key="2">
    <source>
        <dbReference type="ARBA" id="ARBA00023326"/>
    </source>
</evidence>
<dbReference type="RefSeq" id="WP_085510243.1">
    <property type="nucleotide sequence ID" value="NZ_FXAP01000001.1"/>
</dbReference>
<dbReference type="EMBL" id="RKHL01000001">
    <property type="protein sequence ID" value="ROR80917.1"/>
    <property type="molecule type" value="Genomic_DNA"/>
</dbReference>
<dbReference type="Gene3D" id="2.60.40.2810">
    <property type="match status" value="1"/>
</dbReference>
<feature type="signal peptide" evidence="4">
    <location>
        <begin position="1"/>
        <end position="30"/>
    </location>
</feature>
<evidence type="ECO:0000256" key="3">
    <source>
        <dbReference type="SAM" id="MobiDB-lite"/>
    </source>
</evidence>
<dbReference type="InterPro" id="IPR003961">
    <property type="entry name" value="FN3_dom"/>
</dbReference>
<proteinExistence type="predicted"/>
<feature type="region of interest" description="Disordered" evidence="3">
    <location>
        <begin position="363"/>
        <end position="405"/>
    </location>
</feature>
<evidence type="ECO:0000256" key="4">
    <source>
        <dbReference type="SAM" id="SignalP"/>
    </source>
</evidence>
<comment type="caution">
    <text evidence="6">The sequence shown here is derived from an EMBL/GenBank/DDBJ whole genome shotgun (WGS) entry which is preliminary data.</text>
</comment>
<gene>
    <name evidence="6" type="ORF">EDD42_0964</name>
</gene>
<feature type="compositionally biased region" description="Basic and acidic residues" evidence="3">
    <location>
        <begin position="387"/>
        <end position="404"/>
    </location>
</feature>
<keyword evidence="1" id="KW-0326">Glycosidase</keyword>
<dbReference type="GO" id="GO:0016798">
    <property type="term" value="F:hydrolase activity, acting on glycosyl bonds"/>
    <property type="evidence" value="ECO:0007669"/>
    <property type="project" value="UniProtKB-KW"/>
</dbReference>
<dbReference type="InterPro" id="IPR013783">
    <property type="entry name" value="Ig-like_fold"/>
</dbReference>
<dbReference type="Pfam" id="PF17963">
    <property type="entry name" value="Big_9"/>
    <property type="match status" value="8"/>
</dbReference>
<evidence type="ECO:0000313" key="6">
    <source>
        <dbReference type="EMBL" id="ROR80917.1"/>
    </source>
</evidence>
<feature type="chain" id="PRO_5018664544" description="Fibronectin type-III domain-containing protein" evidence="4">
    <location>
        <begin position="31"/>
        <end position="1748"/>
    </location>
</feature>
<dbReference type="NCBIfam" id="NF012211">
    <property type="entry name" value="tand_rpt_95"/>
    <property type="match status" value="1"/>
</dbReference>
<evidence type="ECO:0000256" key="1">
    <source>
        <dbReference type="ARBA" id="ARBA00023295"/>
    </source>
</evidence>
<organism evidence="6 7">
    <name type="scientific">Plantibacter flavus</name>
    <dbReference type="NCBI Taxonomy" id="150123"/>
    <lineage>
        <taxon>Bacteria</taxon>
        <taxon>Bacillati</taxon>
        <taxon>Actinomycetota</taxon>
        <taxon>Actinomycetes</taxon>
        <taxon>Micrococcales</taxon>
        <taxon>Microbacteriaceae</taxon>
        <taxon>Plantibacter</taxon>
    </lineage>
</organism>
<evidence type="ECO:0000259" key="5">
    <source>
        <dbReference type="PROSITE" id="PS50853"/>
    </source>
</evidence>
<reference evidence="6 7" key="1">
    <citation type="submission" date="2018-11" db="EMBL/GenBank/DDBJ databases">
        <title>Sequencing the genomes of 1000 actinobacteria strains.</title>
        <authorList>
            <person name="Klenk H.-P."/>
        </authorList>
    </citation>
    <scope>NUCLEOTIDE SEQUENCE [LARGE SCALE GENOMIC DNA]</scope>
    <source>
        <strain evidence="6 7">DSM 14012</strain>
    </source>
</reference>
<evidence type="ECO:0000313" key="7">
    <source>
        <dbReference type="Proteomes" id="UP000266915"/>
    </source>
</evidence>
<dbReference type="Proteomes" id="UP000266915">
    <property type="component" value="Unassembled WGS sequence"/>
</dbReference>
<dbReference type="GO" id="GO:0000272">
    <property type="term" value="P:polysaccharide catabolic process"/>
    <property type="evidence" value="ECO:0007669"/>
    <property type="project" value="UniProtKB-KW"/>
</dbReference>
<keyword evidence="4" id="KW-0732">Signal</keyword>
<keyword evidence="2" id="KW-0119">Carbohydrate metabolism</keyword>
<dbReference type="PROSITE" id="PS50853">
    <property type="entry name" value="FN3"/>
    <property type="match status" value="1"/>
</dbReference>
<feature type="domain" description="Fibronectin type-III" evidence="5">
    <location>
        <begin position="1556"/>
        <end position="1646"/>
    </location>
</feature>
<keyword evidence="1" id="KW-0378">Hydrolase</keyword>
<dbReference type="SUPFAM" id="SSF49265">
    <property type="entry name" value="Fibronectin type III"/>
    <property type="match status" value="1"/>
</dbReference>
<dbReference type="Gene3D" id="2.60.40.10">
    <property type="entry name" value="Immunoglobulins"/>
    <property type="match status" value="2"/>
</dbReference>
<dbReference type="InterPro" id="IPR036116">
    <property type="entry name" value="FN3_sf"/>
</dbReference>
<dbReference type="Gene3D" id="2.60.40.3440">
    <property type="match status" value="2"/>
</dbReference>
<protein>
    <recommendedName>
        <fullName evidence="5">Fibronectin type-III domain-containing protein</fullName>
    </recommendedName>
</protein>
<keyword evidence="7" id="KW-1185">Reference proteome</keyword>
<name>A0A3N2C090_9MICO</name>
<dbReference type="CDD" id="cd00063">
    <property type="entry name" value="FN3"/>
    <property type="match status" value="1"/>
</dbReference>
<dbReference type="SMART" id="SM00060">
    <property type="entry name" value="FN3"/>
    <property type="match status" value="1"/>
</dbReference>
<sequence>MSNWSAWLRKRKTAASITALSVLVAVPVTAALIHQGFPVTEVDLESRDVWVTNGESLLAGRLNDQISELDGAVSTASNNADVLQDGDDVFLQDKALSSLERIDPAFTSLIQRVSLPTGATVHYGGDRLSVVAGETGKLWSVDAAGELRFDPTETKPIVSIGKAGQAVVTSTGTILAVAPAKGILYRILPDGTKTESKLPKLDDYQLSAAGEQAVILDVKSGDLVKQDGSVVELPGKPLKIQEPSASDDAAVIATGDSLVRVPLGGGDPEVLDADVVTAATSAAEVTAPVNLDGCMHGAWASSSRYAAECADKKPVIEDINPETIGQQLVFRVNRSVIALNNIQTGNSWLVQANMRLVDNWDEVTPPQEEDGEDGDEKASEQSFEDTLAERTEQNRPPIARDDAFGVRPGRATVLPLLDNDSDPDGDVLTIQNTTDVAAETGKLEYIDGGRALQFTPAEGFVAGTTSFRYSVSDGRPGGVADAVVSIAIKPPEVNEPPTSHREAAVSVEAGQTVTYNVLADWRDPDGDDIFLQSASPASGDLVRFTPDGFVTFTHASPEMGPRDVKFVVSDGVTSAEGTLKVDVQPAGALSPIGTPDFVSTFVGESAQVLPLANDQSPSGAPLGLIGVEALQGGLVSSPSLEKQSVTVSSNEPGTYYLKYTLGAGIASSIGLIRVDVLEKPTDVLPPVAVKDEGYLRPNETITIPVLANDESPGGQVLAVQSVSIPDESTSLSVEVLDSAVIRVSSSAPIERQLQFTYVVSDGTSSATAAVTVVPVPPLPKHQAPVATDDAVVVRAGDIANVAVLENDYHPDAAVMLVDRELVDVPTAGLAFVDDDEVRFQAPSEPGTYTTTYRVYDTFGEADTATVTFNVVGEDKKNNQPPVPQLLTSRVFAGATVRVDVPLDGLDPNGDSVVVDDIASAPLLGRVIEQGSTWFVYEAAPDSSGTDTFQYRVKDTYGAVAVGTIKIGVIGRPEVDGQPNAVDDYIEVLPGKVASVPVLSNDSDPNGYTLKLAPKLLSVDDGLTAEVSKSRVVIEVPEEEAFFTVRYQITNGKGGIDSAYIQVKVTKDAKPQFPEADDHVLEDADIVGKKTIDIDVLDGAQNPGGLIDDLQPSLEGVNAASGEVRDGGTIRVTLTDRRQAIAYRLTDPVTTLSGAAFIIVPAATDGEPPRMKSPLPEQIVKVNETRTWKLSDITEAPSGKPVTIASEGSVVNFRGNGTSSYVDDATITFTPAKDYRGPASVSFEATDGRESKLLTLPITVGDPDLEDVPPTFTPVTIPVEAGEAAIVVDLRASSDHPNPKILAALSYQGLTGTTAGIQGSLSGSQLSVSAPQGTQPGTSATLNFTVTYKEYSIPGSVQVQVVSSTRPLPRAIDDRVEEGRKNKAESISVLTNDYNPFPDTPLKIVDATVESAPAGGATATFSGGTVTVTPGSSKSGTVSVIYTVQDATNDPNRKVQGRITVVVKDVPDPPTIAVKSAKSGKIVVVVGGSPASNGAPIQSHSVSWSGGTDRQCVPGNDCSFDVTNGQSYTFSAYATNSVGNSANSETKTATAYGVPSAPQNPSIDSSGDAPSTLTMRWSAPADTGGRVDSYTWRVMKGSSAVYSGESTGTKVMQGQVPSGTYQLYVSATGPGGTGPEAGPVQVTVNDPPPKNPTGSISRGAGPVTCPSDGRPGCYRVVVNWNDFEPGSYRLDLYENGSVVSTLDGQNIGASGSAQFTRLYGKTNFSLYVKFTRLSDGKSWDVAQTNGTDW</sequence>